<dbReference type="SUPFAM" id="SSF49265">
    <property type="entry name" value="Fibronectin type III"/>
    <property type="match status" value="5"/>
</dbReference>
<reference evidence="5 6" key="1">
    <citation type="submission" date="2017-12" db="EMBL/GenBank/DDBJ databases">
        <title>Sequencing, de novo assembly and annotation of complete genome of a new Thraustochytrid species, strain FCC1311.</title>
        <authorList>
            <person name="Sedici K."/>
            <person name="Godart F."/>
            <person name="Aiese Cigliano R."/>
            <person name="Sanseverino W."/>
            <person name="Barakat M."/>
            <person name="Ortet P."/>
            <person name="Marechal E."/>
            <person name="Cagnac O."/>
            <person name="Amato A."/>
        </authorList>
    </citation>
    <scope>NUCLEOTIDE SEQUENCE [LARGE SCALE GENOMIC DNA]</scope>
</reference>
<evidence type="ECO:0000313" key="6">
    <source>
        <dbReference type="Proteomes" id="UP000241890"/>
    </source>
</evidence>
<feature type="domain" description="Fibronectin type-III" evidence="4">
    <location>
        <begin position="418"/>
        <end position="518"/>
    </location>
</feature>
<dbReference type="SMART" id="SM00060">
    <property type="entry name" value="FN3"/>
    <property type="match status" value="8"/>
</dbReference>
<keyword evidence="3" id="KW-0812">Transmembrane</keyword>
<feature type="region of interest" description="Disordered" evidence="2">
    <location>
        <begin position="45"/>
        <end position="75"/>
    </location>
</feature>
<dbReference type="Proteomes" id="UP000241890">
    <property type="component" value="Unassembled WGS sequence"/>
</dbReference>
<protein>
    <submittedName>
        <fullName evidence="5">Fibronectin type III domain-containing protein 3B</fullName>
    </submittedName>
</protein>
<dbReference type="OrthoDB" id="443915at2759"/>
<dbReference type="InterPro" id="IPR003961">
    <property type="entry name" value="FN3_dom"/>
</dbReference>
<feature type="domain" description="Fibronectin type-III" evidence="4">
    <location>
        <begin position="308"/>
        <end position="417"/>
    </location>
</feature>
<evidence type="ECO:0000259" key="4">
    <source>
        <dbReference type="PROSITE" id="PS50853"/>
    </source>
</evidence>
<evidence type="ECO:0000256" key="3">
    <source>
        <dbReference type="SAM" id="Phobius"/>
    </source>
</evidence>
<evidence type="ECO:0000256" key="1">
    <source>
        <dbReference type="ARBA" id="ARBA00022737"/>
    </source>
</evidence>
<keyword evidence="3" id="KW-0472">Membrane</keyword>
<dbReference type="PROSITE" id="PS50853">
    <property type="entry name" value="FN3"/>
    <property type="match status" value="4"/>
</dbReference>
<sequence>MASNAASDAQVDPENVPDNASSGFRRLQSFASSTDTFATEAMSHLSSCSSSSGSSSSSPCIRLPSTPSGRACSRRRARQETTVLFEPSPAVLSETHSDHRRTVECILTGTIRNHAPGQVYTVVTSHQVENHDEEPNEVCRLELVDTSFTRDSSNASADGEILRFKCKVTGLRLGHHSYFFKLLSKQENLGAGAEASWGPVHQMELKCAHVRTSVLPPACPRLLQESPCGLSWQRPVCDGGNAHITYTLQKFEEEHQRWTVIYEGSAPNYYHRNSPGLFRVRAVGSKAGSGPWSVSVQSGAKVDTPPMPPRNLRIASGIADPHQLHLVWDEAQDQDLSSEEDKQDASEAQSTTRFQVQLCKATNENDTFTTVYSGSERHCVITQNLEPATAYSVRVCAENEHGRSAYSPDTRVETCGKAPEPPGQALLENCKHERSSEDVTLVAWEAPVNVNGSSVRTYTVEHRQEDATDFSVAYSGLEPTCTMRGLRPGTSHCIRVLAMNEFGWSDPSPETTFTTLVKAPQAPSGAVTAAFEGGRVVLRWPRADVPFASVRYIVWAKRQSSLLPHRVHDIPDNADVHADAAVAESSHGISFQVCGSNPAGASSPRVLARAGTKCLALAPRCGNGVDGSDLWLPAMVMGLARSAGYWVVFDDDLEGAQDKAQEGVSTKDAAALHFREYAEVKLGAKEVATVEGAATSPKPADIAWNIDGWREVYRGPTTSCVTDTLQPGHSYIFQTALETDAGTSPRSNSSVSFALGQCRPLRPAILRPKSVTSRVIVLALPALDQVSEKGYWEVAMSRTKEKKGGIVEPSGSFACISAKPGLDEDAVTVPVERSGTMYAFRARVWMRGQASPWSHPVAVRSALSAPQAPQTLEIEILAKTHKRRAMRISWKAPAWNGGAALVGYRVETCHESGAAPAKQRLPIQTSNVLRSRKARMRMNGASPKGAAGTLESRSSVASSESSCSLLSLASAASREADFVRAHADRKLLPPDACEFVLEDVDPGVTIRARVIAVSRIAESSPSEIVCERMSHTEPGPVEGPIQVDVMSASTVKCEWRPPSYKGKASIIGYETQLERIGAKGPIDAGVQFQASDTPRATMKKLQASLNYRLRVRAVNACGSGPFSPWQTFAMQEAHASVTAPQSLSADHLDPLTFVWEPATKMSSCSGGVKYRLQVAQMRSKREKRPSFEVVYQGEASIFVFRTAKPETWYRARVQAVAPGGACSPFSNSSSTIDSEAMSDAGGNEEMEDAHAGVVRRSSIASTGDLVSASDALRSKRLAWYVRFPRFACVCAGAGFAIIFFFVWIS</sequence>
<evidence type="ECO:0000313" key="5">
    <source>
        <dbReference type="EMBL" id="GBG27810.1"/>
    </source>
</evidence>
<feature type="domain" description="Fibronectin type-III" evidence="4">
    <location>
        <begin position="1136"/>
        <end position="1236"/>
    </location>
</feature>
<feature type="transmembrane region" description="Helical" evidence="3">
    <location>
        <begin position="1283"/>
        <end position="1304"/>
    </location>
</feature>
<keyword evidence="3" id="KW-1133">Transmembrane helix</keyword>
<dbReference type="PANTHER" id="PTHR13817:SF73">
    <property type="entry name" value="FIBRONECTIN TYPE-III DOMAIN-CONTAINING PROTEIN"/>
    <property type="match status" value="1"/>
</dbReference>
<comment type="caution">
    <text evidence="5">The sequence shown here is derived from an EMBL/GenBank/DDBJ whole genome shotgun (WGS) entry which is preliminary data.</text>
</comment>
<feature type="region of interest" description="Disordered" evidence="2">
    <location>
        <begin position="1"/>
        <end position="24"/>
    </location>
</feature>
<dbReference type="PANTHER" id="PTHR13817">
    <property type="entry name" value="TITIN"/>
    <property type="match status" value="1"/>
</dbReference>
<keyword evidence="1" id="KW-0677">Repeat</keyword>
<keyword evidence="6" id="KW-1185">Reference proteome</keyword>
<dbReference type="InParanoid" id="A0A2R5G9W3"/>
<evidence type="ECO:0000256" key="2">
    <source>
        <dbReference type="SAM" id="MobiDB-lite"/>
    </source>
</evidence>
<dbReference type="InterPro" id="IPR050964">
    <property type="entry name" value="Striated_Muscle_Regulatory"/>
</dbReference>
<proteinExistence type="predicted"/>
<dbReference type="CDD" id="cd00063">
    <property type="entry name" value="FN3"/>
    <property type="match status" value="3"/>
</dbReference>
<dbReference type="InterPro" id="IPR036116">
    <property type="entry name" value="FN3_sf"/>
</dbReference>
<dbReference type="InterPro" id="IPR013783">
    <property type="entry name" value="Ig-like_fold"/>
</dbReference>
<organism evidence="5 6">
    <name type="scientific">Hondaea fermentalgiana</name>
    <dbReference type="NCBI Taxonomy" id="2315210"/>
    <lineage>
        <taxon>Eukaryota</taxon>
        <taxon>Sar</taxon>
        <taxon>Stramenopiles</taxon>
        <taxon>Bigyra</taxon>
        <taxon>Labyrinthulomycetes</taxon>
        <taxon>Thraustochytrida</taxon>
        <taxon>Thraustochytriidae</taxon>
        <taxon>Hondaea</taxon>
    </lineage>
</organism>
<dbReference type="EMBL" id="BEYU01000036">
    <property type="protein sequence ID" value="GBG27810.1"/>
    <property type="molecule type" value="Genomic_DNA"/>
</dbReference>
<dbReference type="Pfam" id="PF00041">
    <property type="entry name" value="fn3"/>
    <property type="match status" value="2"/>
</dbReference>
<feature type="domain" description="Fibronectin type-III" evidence="4">
    <location>
        <begin position="1037"/>
        <end position="1133"/>
    </location>
</feature>
<feature type="compositionally biased region" description="Low complexity" evidence="2">
    <location>
        <begin position="45"/>
        <end position="58"/>
    </location>
</feature>
<name>A0A2R5G9W3_9STRA</name>
<dbReference type="Gene3D" id="2.60.40.10">
    <property type="entry name" value="Immunoglobulins"/>
    <property type="match status" value="7"/>
</dbReference>
<gene>
    <name evidence="5" type="ORF">FCC1311_040332</name>
</gene>
<accession>A0A2R5G9W3</accession>